<accession>A0ABY1NCI2</accession>
<evidence type="ECO:0000256" key="1">
    <source>
        <dbReference type="SAM" id="MobiDB-lite"/>
    </source>
</evidence>
<dbReference type="InterPro" id="IPR011990">
    <property type="entry name" value="TPR-like_helical_dom_sf"/>
</dbReference>
<dbReference type="InterPro" id="IPR050767">
    <property type="entry name" value="Sel1_AlgK"/>
</dbReference>
<feature type="signal peptide" evidence="2">
    <location>
        <begin position="1"/>
        <end position="25"/>
    </location>
</feature>
<dbReference type="InterPro" id="IPR006597">
    <property type="entry name" value="Sel1-like"/>
</dbReference>
<dbReference type="Proteomes" id="UP001157961">
    <property type="component" value="Unassembled WGS sequence"/>
</dbReference>
<keyword evidence="2" id="KW-0732">Signal</keyword>
<proteinExistence type="predicted"/>
<sequence>MRRCSFLFCLSIVSAVAVMGTPAVSQSGETTLTETSNAGQEYTPEEQYDLGMRFHAGEGVLQNFATAAAWFERAAQQGHVAAQNQLGQYLFTGYGGKADPEAGLLWLETAAKSGDPDHMFDYASALESAPDILADIGLAAQIYARAAEQGHLEAMVSLGVLFQNGTGVPKDVARAKQLYELAVSENHPRAQNNLGLLFVRGEGVSQDYARAAELFAAASEQGLDVAKANLGVMYENGFGVPLDEARAAELYREGAGQATPAASGVPPGPVYDPRLSQPDTSEAGLKLLRDHANLGDPIAQFQLGWLILSQSERSPNHQIQAATLMEAAAEAGMAPAMINLAGLFARGEGVPQDYVLAHMWLIRGARFGHPGDPDLARFLASQMTVEQVTEAQERALQFK</sequence>
<dbReference type="SUPFAM" id="SSF81901">
    <property type="entry name" value="HCP-like"/>
    <property type="match status" value="3"/>
</dbReference>
<reference evidence="3 4" key="1">
    <citation type="submission" date="2017-05" db="EMBL/GenBank/DDBJ databases">
        <authorList>
            <person name="Varghese N."/>
            <person name="Submissions S."/>
        </authorList>
    </citation>
    <scope>NUCLEOTIDE SEQUENCE [LARGE SCALE GENOMIC DNA]</scope>
    <source>
        <strain evidence="3 4">DSM 29734</strain>
    </source>
</reference>
<dbReference type="EMBL" id="FXTY01000001">
    <property type="protein sequence ID" value="SMP05620.1"/>
    <property type="molecule type" value="Genomic_DNA"/>
</dbReference>
<evidence type="ECO:0000313" key="4">
    <source>
        <dbReference type="Proteomes" id="UP001157961"/>
    </source>
</evidence>
<feature type="region of interest" description="Disordered" evidence="1">
    <location>
        <begin position="257"/>
        <end position="277"/>
    </location>
</feature>
<dbReference type="PANTHER" id="PTHR11102:SF160">
    <property type="entry name" value="ERAD-ASSOCIATED E3 UBIQUITIN-PROTEIN LIGASE COMPONENT HRD3"/>
    <property type="match status" value="1"/>
</dbReference>
<dbReference type="PANTHER" id="PTHR11102">
    <property type="entry name" value="SEL-1-LIKE PROTEIN"/>
    <property type="match status" value="1"/>
</dbReference>
<organism evidence="3 4">
    <name type="scientific">Shimia sagamensis</name>
    <dbReference type="NCBI Taxonomy" id="1566352"/>
    <lineage>
        <taxon>Bacteria</taxon>
        <taxon>Pseudomonadati</taxon>
        <taxon>Pseudomonadota</taxon>
        <taxon>Alphaproteobacteria</taxon>
        <taxon>Rhodobacterales</taxon>
        <taxon>Roseobacteraceae</taxon>
    </lineage>
</organism>
<gene>
    <name evidence="3" type="ORF">SAMN06265373_101589</name>
</gene>
<name>A0ABY1NCI2_9RHOB</name>
<protein>
    <submittedName>
        <fullName evidence="3">TPR repeat</fullName>
    </submittedName>
</protein>
<dbReference type="RefSeq" id="WP_346770595.1">
    <property type="nucleotide sequence ID" value="NZ_FXTY01000001.1"/>
</dbReference>
<dbReference type="Pfam" id="PF08238">
    <property type="entry name" value="Sel1"/>
    <property type="match status" value="8"/>
</dbReference>
<evidence type="ECO:0000313" key="3">
    <source>
        <dbReference type="EMBL" id="SMP05620.1"/>
    </source>
</evidence>
<keyword evidence="4" id="KW-1185">Reference proteome</keyword>
<comment type="caution">
    <text evidence="3">The sequence shown here is derived from an EMBL/GenBank/DDBJ whole genome shotgun (WGS) entry which is preliminary data.</text>
</comment>
<dbReference type="Gene3D" id="1.25.40.10">
    <property type="entry name" value="Tetratricopeptide repeat domain"/>
    <property type="match status" value="3"/>
</dbReference>
<evidence type="ECO:0000256" key="2">
    <source>
        <dbReference type="SAM" id="SignalP"/>
    </source>
</evidence>
<feature type="chain" id="PRO_5046485411" evidence="2">
    <location>
        <begin position="26"/>
        <end position="399"/>
    </location>
</feature>
<dbReference type="SMART" id="SM00671">
    <property type="entry name" value="SEL1"/>
    <property type="match status" value="8"/>
</dbReference>